<dbReference type="EMBL" id="CAJSTJ010000066">
    <property type="protein sequence ID" value="CAG7555673.1"/>
    <property type="molecule type" value="Genomic_DNA"/>
</dbReference>
<dbReference type="AlphaFoldDB" id="A0A8J2IS92"/>
<organism evidence="1 2">
    <name type="scientific">Fusarium equiseti</name>
    <name type="common">Fusarium scirpi</name>
    <dbReference type="NCBI Taxonomy" id="61235"/>
    <lineage>
        <taxon>Eukaryota</taxon>
        <taxon>Fungi</taxon>
        <taxon>Dikarya</taxon>
        <taxon>Ascomycota</taxon>
        <taxon>Pezizomycotina</taxon>
        <taxon>Sordariomycetes</taxon>
        <taxon>Hypocreomycetidae</taxon>
        <taxon>Hypocreales</taxon>
        <taxon>Nectriaceae</taxon>
        <taxon>Fusarium</taxon>
        <taxon>Fusarium incarnatum-equiseti species complex</taxon>
    </lineage>
</organism>
<evidence type="ECO:0000313" key="2">
    <source>
        <dbReference type="Proteomes" id="UP000693738"/>
    </source>
</evidence>
<sequence length="114" mass="13045">MRQLPTIAANDENVIPKALCLLKHLVRFHALKYFNHGPHSKRFQPDDYSFELLEYQGGALKSSEGVYQAKEDQEVTVRFTNNSAVDNVHVAIFTFNATYGVERLCLHHREPLST</sequence>
<comment type="caution">
    <text evidence="1">The sequence shown here is derived from an EMBL/GenBank/DDBJ whole genome shotgun (WGS) entry which is preliminary data.</text>
</comment>
<name>A0A8J2IS92_FUSEQ</name>
<protein>
    <submittedName>
        <fullName evidence="1">Uncharacterized protein</fullName>
    </submittedName>
</protein>
<reference evidence="1" key="1">
    <citation type="submission" date="2021-05" db="EMBL/GenBank/DDBJ databases">
        <authorList>
            <person name="Khan N."/>
        </authorList>
    </citation>
    <scope>NUCLEOTIDE SEQUENCE</scope>
</reference>
<dbReference type="Proteomes" id="UP000693738">
    <property type="component" value="Unassembled WGS sequence"/>
</dbReference>
<proteinExistence type="predicted"/>
<accession>A0A8J2IS92</accession>
<evidence type="ECO:0000313" key="1">
    <source>
        <dbReference type="EMBL" id="CAG7555673.1"/>
    </source>
</evidence>
<gene>
    <name evidence="1" type="ORF">FEQUK3_LOCUS1457</name>
</gene>